<gene>
    <name evidence="4" type="ORF">OI18_06780</name>
</gene>
<sequence length="142" mass="16296">MIRKPSREEYQTIVSLWEASVRATHHFLPESDIEYFRPLILNQFLDAVDLWGLYANGALLGFLGVHDQKVEMLFVHPREMGKGFGKLLLLHAIQDLGANKVDVNEQNPDAVAFYRYMGFEVVNRSPLDGLGKPYPILHMELR</sequence>
<organism evidence="4 5">
    <name type="scientific">Flavihumibacter solisilvae</name>
    <dbReference type="NCBI Taxonomy" id="1349421"/>
    <lineage>
        <taxon>Bacteria</taxon>
        <taxon>Pseudomonadati</taxon>
        <taxon>Bacteroidota</taxon>
        <taxon>Chitinophagia</taxon>
        <taxon>Chitinophagales</taxon>
        <taxon>Chitinophagaceae</taxon>
        <taxon>Flavihumibacter</taxon>
    </lineage>
</organism>
<name>A0A0C1IM98_9BACT</name>
<reference evidence="4 5" key="1">
    <citation type="submission" date="2014-11" db="EMBL/GenBank/DDBJ databases">
        <title>Genome sequence of Flavihumibacter solisilvae 3-3.</title>
        <authorList>
            <person name="Zhou G."/>
            <person name="Li M."/>
            <person name="Wang G."/>
        </authorList>
    </citation>
    <scope>NUCLEOTIDE SEQUENCE [LARGE SCALE GENOMIC DNA]</scope>
    <source>
        <strain evidence="4 5">3-3</strain>
    </source>
</reference>
<evidence type="ECO:0000313" key="4">
    <source>
        <dbReference type="EMBL" id="KIC95380.1"/>
    </source>
</evidence>
<dbReference type="InterPro" id="IPR016181">
    <property type="entry name" value="Acyl_CoA_acyltransferase"/>
</dbReference>
<dbReference type="InterPro" id="IPR000182">
    <property type="entry name" value="GNAT_dom"/>
</dbReference>
<evidence type="ECO:0000256" key="1">
    <source>
        <dbReference type="ARBA" id="ARBA00022679"/>
    </source>
</evidence>
<dbReference type="PANTHER" id="PTHR43800">
    <property type="entry name" value="PEPTIDYL-LYSINE N-ACETYLTRANSFERASE YJAB"/>
    <property type="match status" value="1"/>
</dbReference>
<dbReference type="Gene3D" id="3.40.630.30">
    <property type="match status" value="1"/>
</dbReference>
<dbReference type="Pfam" id="PF13673">
    <property type="entry name" value="Acetyltransf_10"/>
    <property type="match status" value="1"/>
</dbReference>
<accession>A0A0C1IM98</accession>
<keyword evidence="2" id="KW-0012">Acyltransferase</keyword>
<evidence type="ECO:0000256" key="2">
    <source>
        <dbReference type="ARBA" id="ARBA00023315"/>
    </source>
</evidence>
<dbReference type="SUPFAM" id="SSF55729">
    <property type="entry name" value="Acyl-CoA N-acyltransferases (Nat)"/>
    <property type="match status" value="1"/>
</dbReference>
<proteinExistence type="predicted"/>
<protein>
    <submittedName>
        <fullName evidence="4">GCN5 family acetyltransferase</fullName>
    </submittedName>
</protein>
<feature type="domain" description="N-acetyltransferase" evidence="3">
    <location>
        <begin position="1"/>
        <end position="142"/>
    </location>
</feature>
<evidence type="ECO:0000313" key="5">
    <source>
        <dbReference type="Proteomes" id="UP000031408"/>
    </source>
</evidence>
<dbReference type="PROSITE" id="PS51186">
    <property type="entry name" value="GNAT"/>
    <property type="match status" value="1"/>
</dbReference>
<evidence type="ECO:0000259" key="3">
    <source>
        <dbReference type="PROSITE" id="PS51186"/>
    </source>
</evidence>
<dbReference type="EMBL" id="JSVC01000007">
    <property type="protein sequence ID" value="KIC95380.1"/>
    <property type="molecule type" value="Genomic_DNA"/>
</dbReference>
<comment type="caution">
    <text evidence="4">The sequence shown here is derived from an EMBL/GenBank/DDBJ whole genome shotgun (WGS) entry which is preliminary data.</text>
</comment>
<keyword evidence="1 4" id="KW-0808">Transferase</keyword>
<dbReference type="STRING" id="1349421.OI18_06780"/>
<dbReference type="CDD" id="cd04301">
    <property type="entry name" value="NAT_SF"/>
    <property type="match status" value="1"/>
</dbReference>
<dbReference type="Proteomes" id="UP000031408">
    <property type="component" value="Unassembled WGS sequence"/>
</dbReference>
<dbReference type="GO" id="GO:0016747">
    <property type="term" value="F:acyltransferase activity, transferring groups other than amino-acyl groups"/>
    <property type="evidence" value="ECO:0007669"/>
    <property type="project" value="InterPro"/>
</dbReference>
<dbReference type="AlphaFoldDB" id="A0A0C1IM98"/>
<dbReference type="PANTHER" id="PTHR43800:SF1">
    <property type="entry name" value="PEPTIDYL-LYSINE N-ACETYLTRANSFERASE YJAB"/>
    <property type="match status" value="1"/>
</dbReference>
<keyword evidence="5" id="KW-1185">Reference proteome</keyword>